<evidence type="ECO:0000256" key="5">
    <source>
        <dbReference type="ARBA" id="ARBA00022989"/>
    </source>
</evidence>
<accession>U7V436</accession>
<dbReference type="EMBL" id="AXZG01000037">
    <property type="protein sequence ID" value="ERT66261.1"/>
    <property type="molecule type" value="Genomic_DNA"/>
</dbReference>
<keyword evidence="4 8" id="KW-0812">Transmembrane</keyword>
<evidence type="ECO:0000256" key="2">
    <source>
        <dbReference type="ARBA" id="ARBA00010157"/>
    </source>
</evidence>
<reference evidence="10 11" key="1">
    <citation type="submission" date="2013-08" db="EMBL/GenBank/DDBJ databases">
        <authorList>
            <person name="Weinstock G."/>
            <person name="Sodergren E."/>
            <person name="Wylie T."/>
            <person name="Fulton L."/>
            <person name="Fulton R."/>
            <person name="Fronick C."/>
            <person name="O'Laughlin M."/>
            <person name="Godfrey J."/>
            <person name="Miner T."/>
            <person name="Herter B."/>
            <person name="Appelbaum E."/>
            <person name="Cordes M."/>
            <person name="Lek S."/>
            <person name="Wollam A."/>
            <person name="Pepin K.H."/>
            <person name="Palsikar V.B."/>
            <person name="Mitreva M."/>
            <person name="Wilson R.K."/>
        </authorList>
    </citation>
    <scope>NUCLEOTIDE SEQUENCE [LARGE SCALE GENOMIC DNA]</scope>
    <source>
        <strain evidence="10 11">F0184</strain>
    </source>
</reference>
<keyword evidence="3" id="KW-1003">Cell membrane</keyword>
<feature type="transmembrane region" description="Helical" evidence="8">
    <location>
        <begin position="714"/>
        <end position="736"/>
    </location>
</feature>
<dbReference type="PANTHER" id="PTHR33406:SF6">
    <property type="entry name" value="MEMBRANE PROTEIN YDGH-RELATED"/>
    <property type="match status" value="1"/>
</dbReference>
<proteinExistence type="inferred from homology"/>
<feature type="transmembrane region" description="Helical" evidence="8">
    <location>
        <begin position="319"/>
        <end position="339"/>
    </location>
</feature>
<dbReference type="GO" id="GO:0005886">
    <property type="term" value="C:plasma membrane"/>
    <property type="evidence" value="ECO:0007669"/>
    <property type="project" value="UniProtKB-SubCell"/>
</dbReference>
<feature type="transmembrane region" description="Helical" evidence="8">
    <location>
        <begin position="48"/>
        <end position="72"/>
    </location>
</feature>
<feature type="transmembrane region" description="Helical" evidence="8">
    <location>
        <begin position="581"/>
        <end position="599"/>
    </location>
</feature>
<organism evidence="10 11">
    <name type="scientific">Rothia aeria F0184</name>
    <dbReference type="NCBI Taxonomy" id="888019"/>
    <lineage>
        <taxon>Bacteria</taxon>
        <taxon>Bacillati</taxon>
        <taxon>Actinomycetota</taxon>
        <taxon>Actinomycetes</taxon>
        <taxon>Micrococcales</taxon>
        <taxon>Micrococcaceae</taxon>
        <taxon>Rothia</taxon>
    </lineage>
</organism>
<feature type="transmembrane region" description="Helical" evidence="8">
    <location>
        <begin position="606"/>
        <end position="628"/>
    </location>
</feature>
<dbReference type="InterPro" id="IPR004869">
    <property type="entry name" value="MMPL_dom"/>
</dbReference>
<feature type="transmembrane region" description="Helical" evidence="8">
    <location>
        <begin position="640"/>
        <end position="659"/>
    </location>
</feature>
<feature type="transmembrane region" description="Helical" evidence="8">
    <location>
        <begin position="206"/>
        <end position="232"/>
    </location>
</feature>
<feature type="transmembrane region" description="Helical" evidence="8">
    <location>
        <begin position="272"/>
        <end position="292"/>
    </location>
</feature>
<evidence type="ECO:0000256" key="8">
    <source>
        <dbReference type="SAM" id="Phobius"/>
    </source>
</evidence>
<comment type="caution">
    <text evidence="10">The sequence shown here is derived from an EMBL/GenBank/DDBJ whole genome shotgun (WGS) entry which is preliminary data.</text>
</comment>
<comment type="subcellular location">
    <subcellularLocation>
        <location evidence="1">Cell membrane</location>
        <topology evidence="1">Multi-pass membrane protein</topology>
    </subcellularLocation>
</comment>
<evidence type="ECO:0000313" key="10">
    <source>
        <dbReference type="EMBL" id="ERT66261.1"/>
    </source>
</evidence>
<feature type="transmembrane region" description="Helical" evidence="8">
    <location>
        <begin position="411"/>
        <end position="429"/>
    </location>
</feature>
<dbReference type="PATRIC" id="fig|888019.4.peg.1101"/>
<dbReference type="Gene3D" id="1.20.1640.10">
    <property type="entry name" value="Multidrug efflux transporter AcrB transmembrane domain"/>
    <property type="match status" value="2"/>
</dbReference>
<gene>
    <name evidence="10" type="ORF">HMPREF0742_01304</name>
</gene>
<sequence>MFLSVCALYTKCMTHRQYTHHSSNTQEHNPDSDTAQPSKQKSGKVPGWVRILIASALVVAWLAISGIGGPYFGKISQVSTNSSTDFLPSTAESTRVVQEQKDFYPSENVPATLVFTGGSGEGGTFTDEQKTYLDSLPTKFADNTEYFDGSSPVIYSQDGQAAEIVVPVKSSVAVKDGVKKARELTPEEHGLTRQITGPAGFAADLVVAFGGIDGILLLVALAVVFLILLIVYRSPILPFVVLFSSVAALSGAIFVIWHLANAGVVKINGQVQGILLILVVGAATDYALLYVARYREALTRHRSRFDATAEALKNSFEPILASGGTVIAGLLCLLFSSLASNQALGPVAATGIVLSMLASLTFLPAALALLGRAAFWPALPKLDSAQGHEHKLSTGLWARIADTVAAKPRRIWIGFALVLAIFAALSGTFRAEGVRQSDLILGASSARDGQSTLAKHFPGGSGSPANIILPADKLDETIALLDGDAGVASTAALAQDSPSGTVPVGRSAKNLPPAFASIKPTESNGRVMLQATLTDAPDSTAAEETVKRLRQDLHGISSEVLVGGTTATTVDTLAAAEQDRATIIPIVLAVITVILMLLLRSVLAPLILLAVTVLSYLATLGVSALLFNHVLHMPGADPTVPLYGFVFLVALGIDYTIFLMTRVREETLSVGTCEGMRRGLIITGGVITSAGVVLATTFAALAVIPLIFLVQLAFIVAFGVLLDAILVRAFLVPALVEDLGGRIWWPSRLR</sequence>
<dbReference type="InterPro" id="IPR050545">
    <property type="entry name" value="Mycobact_MmpL"/>
</dbReference>
<evidence type="ECO:0000256" key="3">
    <source>
        <dbReference type="ARBA" id="ARBA00022475"/>
    </source>
</evidence>
<comment type="similarity">
    <text evidence="2">Belongs to the resistance-nodulation-cell division (RND) (TC 2.A.6) family. MmpL subfamily.</text>
</comment>
<evidence type="ECO:0000313" key="11">
    <source>
        <dbReference type="Proteomes" id="UP000017174"/>
    </source>
</evidence>
<dbReference type="Proteomes" id="UP000017174">
    <property type="component" value="Unassembled WGS sequence"/>
</dbReference>
<evidence type="ECO:0000256" key="6">
    <source>
        <dbReference type="ARBA" id="ARBA00023136"/>
    </source>
</evidence>
<feature type="region of interest" description="Disordered" evidence="7">
    <location>
        <begin position="21"/>
        <end position="42"/>
    </location>
</feature>
<dbReference type="SUPFAM" id="SSF82866">
    <property type="entry name" value="Multidrug efflux transporter AcrB transmembrane domain"/>
    <property type="match status" value="2"/>
</dbReference>
<evidence type="ECO:0000256" key="7">
    <source>
        <dbReference type="SAM" id="MobiDB-lite"/>
    </source>
</evidence>
<dbReference type="Pfam" id="PF03176">
    <property type="entry name" value="MMPL"/>
    <property type="match status" value="2"/>
</dbReference>
<feature type="domain" description="Membrane transport protein MMPL" evidence="9">
    <location>
        <begin position="519"/>
        <end position="747"/>
    </location>
</feature>
<protein>
    <submittedName>
        <fullName evidence="10">Transport protein</fullName>
    </submittedName>
</protein>
<evidence type="ECO:0000256" key="4">
    <source>
        <dbReference type="ARBA" id="ARBA00022692"/>
    </source>
</evidence>
<feature type="transmembrane region" description="Helical" evidence="8">
    <location>
        <begin position="351"/>
        <end position="371"/>
    </location>
</feature>
<feature type="compositionally biased region" description="Polar residues" evidence="7">
    <location>
        <begin position="21"/>
        <end position="40"/>
    </location>
</feature>
<feature type="transmembrane region" description="Helical" evidence="8">
    <location>
        <begin position="680"/>
        <end position="708"/>
    </location>
</feature>
<keyword evidence="5 8" id="KW-1133">Transmembrane helix</keyword>
<evidence type="ECO:0000256" key="1">
    <source>
        <dbReference type="ARBA" id="ARBA00004651"/>
    </source>
</evidence>
<keyword evidence="6 8" id="KW-0472">Membrane</keyword>
<feature type="transmembrane region" description="Helical" evidence="8">
    <location>
        <begin position="239"/>
        <end position="260"/>
    </location>
</feature>
<name>U7V436_9MICC</name>
<dbReference type="HOGENOM" id="CLU_005108_4_1_11"/>
<dbReference type="PANTHER" id="PTHR33406">
    <property type="entry name" value="MEMBRANE PROTEIN MJ1562-RELATED"/>
    <property type="match status" value="1"/>
</dbReference>
<dbReference type="AlphaFoldDB" id="U7V436"/>
<evidence type="ECO:0000259" key="9">
    <source>
        <dbReference type="Pfam" id="PF03176"/>
    </source>
</evidence>
<feature type="domain" description="Membrane transport protein MMPL" evidence="9">
    <location>
        <begin position="86"/>
        <end position="410"/>
    </location>
</feature>